<feature type="region of interest" description="Disordered" evidence="1">
    <location>
        <begin position="116"/>
        <end position="148"/>
    </location>
</feature>
<dbReference type="EMBL" id="JACGWO010000006">
    <property type="protein sequence ID" value="KAK4424890.1"/>
    <property type="molecule type" value="Genomic_DNA"/>
</dbReference>
<name>A0AAE1Y798_9LAMI</name>
<keyword evidence="3" id="KW-1185">Reference proteome</keyword>
<comment type="caution">
    <text evidence="2">The sequence shown here is derived from an EMBL/GenBank/DDBJ whole genome shotgun (WGS) entry which is preliminary data.</text>
</comment>
<evidence type="ECO:0000313" key="3">
    <source>
        <dbReference type="Proteomes" id="UP001293254"/>
    </source>
</evidence>
<evidence type="ECO:0000313" key="2">
    <source>
        <dbReference type="EMBL" id="KAK4424890.1"/>
    </source>
</evidence>
<accession>A0AAE1Y798</accession>
<dbReference type="AlphaFoldDB" id="A0AAE1Y798"/>
<feature type="non-terminal residue" evidence="2">
    <location>
        <position position="215"/>
    </location>
</feature>
<protein>
    <submittedName>
        <fullName evidence="2">Uncharacterized protein</fullName>
    </submittedName>
</protein>
<dbReference type="Proteomes" id="UP001293254">
    <property type="component" value="Unassembled WGS sequence"/>
</dbReference>
<reference evidence="2" key="2">
    <citation type="journal article" date="2024" name="Plant">
        <title>Genomic evolution and insights into agronomic trait innovations of Sesamum species.</title>
        <authorList>
            <person name="Miao H."/>
            <person name="Wang L."/>
            <person name="Qu L."/>
            <person name="Liu H."/>
            <person name="Sun Y."/>
            <person name="Le M."/>
            <person name="Wang Q."/>
            <person name="Wei S."/>
            <person name="Zheng Y."/>
            <person name="Lin W."/>
            <person name="Duan Y."/>
            <person name="Cao H."/>
            <person name="Xiong S."/>
            <person name="Wang X."/>
            <person name="Wei L."/>
            <person name="Li C."/>
            <person name="Ma Q."/>
            <person name="Ju M."/>
            <person name="Zhao R."/>
            <person name="Li G."/>
            <person name="Mu C."/>
            <person name="Tian Q."/>
            <person name="Mei H."/>
            <person name="Zhang T."/>
            <person name="Gao T."/>
            <person name="Zhang H."/>
        </authorList>
    </citation>
    <scope>NUCLEOTIDE SEQUENCE</scope>
    <source>
        <strain evidence="2">3651</strain>
    </source>
</reference>
<proteinExistence type="predicted"/>
<sequence length="215" mass="23497">EFVNLAERVLNTGNDKSLDAIVALAARWVVKYVNNQRGVSPLATSTNPADGRLVGSQHYACAEGTTSAADSLPVEHCTARVPLNPSQEHEAQRPTPKLFVGRQVIPRPLRVYVSKSTGDEGWSPRQQHCTASPRHEASEASPSSPDRWSKGKEIVVYNKFNILQSDVEEVEASPTVIGPLARWHMTKARGGFVLSEQEDIVDELVNWYAGLLGGT</sequence>
<evidence type="ECO:0000256" key="1">
    <source>
        <dbReference type="SAM" id="MobiDB-lite"/>
    </source>
</evidence>
<reference evidence="2" key="1">
    <citation type="submission" date="2020-06" db="EMBL/GenBank/DDBJ databases">
        <authorList>
            <person name="Li T."/>
            <person name="Hu X."/>
            <person name="Zhang T."/>
            <person name="Song X."/>
            <person name="Zhang H."/>
            <person name="Dai N."/>
            <person name="Sheng W."/>
            <person name="Hou X."/>
            <person name="Wei L."/>
        </authorList>
    </citation>
    <scope>NUCLEOTIDE SEQUENCE</scope>
    <source>
        <strain evidence="2">3651</strain>
        <tissue evidence="2">Leaf</tissue>
    </source>
</reference>
<gene>
    <name evidence="2" type="ORF">Salat_1682600</name>
</gene>
<organism evidence="2 3">
    <name type="scientific">Sesamum alatum</name>
    <dbReference type="NCBI Taxonomy" id="300844"/>
    <lineage>
        <taxon>Eukaryota</taxon>
        <taxon>Viridiplantae</taxon>
        <taxon>Streptophyta</taxon>
        <taxon>Embryophyta</taxon>
        <taxon>Tracheophyta</taxon>
        <taxon>Spermatophyta</taxon>
        <taxon>Magnoliopsida</taxon>
        <taxon>eudicotyledons</taxon>
        <taxon>Gunneridae</taxon>
        <taxon>Pentapetalae</taxon>
        <taxon>asterids</taxon>
        <taxon>lamiids</taxon>
        <taxon>Lamiales</taxon>
        <taxon>Pedaliaceae</taxon>
        <taxon>Sesamum</taxon>
    </lineage>
</organism>